<dbReference type="PANTHER" id="PTHR40942">
    <property type="match status" value="1"/>
</dbReference>
<dbReference type="SUPFAM" id="SSF56300">
    <property type="entry name" value="Metallo-dependent phosphatases"/>
    <property type="match status" value="1"/>
</dbReference>
<evidence type="ECO:0000256" key="2">
    <source>
        <dbReference type="ARBA" id="ARBA00005419"/>
    </source>
</evidence>
<keyword evidence="8" id="KW-1185">Reference proteome</keyword>
<dbReference type="NCBIfam" id="NF001204">
    <property type="entry name" value="PRK00166.1"/>
    <property type="match status" value="1"/>
</dbReference>
<dbReference type="GO" id="GO:0008803">
    <property type="term" value="F:bis(5'-nucleosyl)-tetraphosphatase (symmetrical) activity"/>
    <property type="evidence" value="ECO:0007669"/>
    <property type="project" value="UniProtKB-UniRule"/>
</dbReference>
<dbReference type="EMBL" id="JACCKB010000040">
    <property type="protein sequence ID" value="NYZ68353.1"/>
    <property type="molecule type" value="Genomic_DNA"/>
</dbReference>
<dbReference type="CDD" id="cd07422">
    <property type="entry name" value="MPP_ApaH"/>
    <property type="match status" value="1"/>
</dbReference>
<comment type="catalytic activity">
    <reaction evidence="4 5">
        <text>P(1),P(4)-bis(5'-adenosyl) tetraphosphate + H2O = 2 ADP + 2 H(+)</text>
        <dbReference type="Rhea" id="RHEA:24252"/>
        <dbReference type="ChEBI" id="CHEBI:15377"/>
        <dbReference type="ChEBI" id="CHEBI:15378"/>
        <dbReference type="ChEBI" id="CHEBI:58141"/>
        <dbReference type="ChEBI" id="CHEBI:456216"/>
        <dbReference type="EC" id="3.6.1.41"/>
    </reaction>
</comment>
<dbReference type="PIRSF" id="PIRSF000903">
    <property type="entry name" value="B5n-ttraPtase_sm"/>
    <property type="match status" value="1"/>
</dbReference>
<protein>
    <recommendedName>
        <fullName evidence="5">Bis(5'-nucleosyl)-tetraphosphatase, symmetrical</fullName>
        <ecNumber evidence="5">3.6.1.41</ecNumber>
    </recommendedName>
    <alternativeName>
        <fullName evidence="5">Ap4A hydrolase</fullName>
    </alternativeName>
    <alternativeName>
        <fullName evidence="5">Diadenosine 5',5'''-P1,P4-tetraphosphate pyrophosphohydrolase</fullName>
    </alternativeName>
    <alternativeName>
        <fullName evidence="5">Diadenosine tetraphosphatase</fullName>
    </alternativeName>
</protein>
<dbReference type="Proteomes" id="UP000569732">
    <property type="component" value="Unassembled WGS sequence"/>
</dbReference>
<comment type="function">
    <text evidence="1 5">Hydrolyzes diadenosine 5',5'''-P1,P4-tetraphosphate to yield ADP.</text>
</comment>
<dbReference type="AlphaFoldDB" id="A0A853I4R8"/>
<feature type="domain" description="Calcineurin-like phosphoesterase" evidence="6">
    <location>
        <begin position="3"/>
        <end position="128"/>
    </location>
</feature>
<dbReference type="PANTHER" id="PTHR40942:SF4">
    <property type="entry name" value="CYTOCHROME C5"/>
    <property type="match status" value="1"/>
</dbReference>
<dbReference type="Pfam" id="PF00149">
    <property type="entry name" value="Metallophos"/>
    <property type="match status" value="1"/>
</dbReference>
<comment type="caution">
    <text evidence="7">The sequence shown here is derived from an EMBL/GenBank/DDBJ whole genome shotgun (WGS) entry which is preliminary data.</text>
</comment>
<evidence type="ECO:0000313" key="8">
    <source>
        <dbReference type="Proteomes" id="UP000569732"/>
    </source>
</evidence>
<dbReference type="RefSeq" id="WP_180570368.1">
    <property type="nucleotide sequence ID" value="NZ_JACCKB010000040.1"/>
</dbReference>
<evidence type="ECO:0000256" key="4">
    <source>
        <dbReference type="ARBA" id="ARBA00049417"/>
    </source>
</evidence>
<dbReference type="NCBIfam" id="TIGR00668">
    <property type="entry name" value="apaH"/>
    <property type="match status" value="1"/>
</dbReference>
<evidence type="ECO:0000259" key="6">
    <source>
        <dbReference type="Pfam" id="PF00149"/>
    </source>
</evidence>
<dbReference type="InterPro" id="IPR029052">
    <property type="entry name" value="Metallo-depent_PP-like"/>
</dbReference>
<keyword evidence="3 5" id="KW-0378">Hydrolase</keyword>
<sequence length="273" mass="31167">MATYVIGDIQGCFYQLQCVLEKVNFSPAEDKLWVVGDLVNRGPNSLETLRYIYKLGDSCKIVLGNHDLHLLAIAHGVQPHKKQDTLSDILTAPDRDQLLHWLRHQPLVYYDEANNMAMVHAGIPPQWSIKKALARAAEVEEVLQGEHFIDFLSNMYGNQPNRWDKSLKGWPRLRLITNYFTRMRFCNCLGELELSAKGSPKEGPKGYKPWYLHSKRKAKDTTILFGHWAALEGKTESESHNVFALDTGCVWGNHLTLMNVESKKITTCRCKTQ</sequence>
<proteinExistence type="inferred from homology"/>
<comment type="similarity">
    <text evidence="2 5">Belongs to the Ap4A hydrolase family.</text>
</comment>
<dbReference type="Gene3D" id="3.60.21.10">
    <property type="match status" value="1"/>
</dbReference>
<organism evidence="7 8">
    <name type="scientific">Spartinivicinus marinus</name>
    <dbReference type="NCBI Taxonomy" id="2994442"/>
    <lineage>
        <taxon>Bacteria</taxon>
        <taxon>Pseudomonadati</taxon>
        <taxon>Pseudomonadota</taxon>
        <taxon>Gammaproteobacteria</taxon>
        <taxon>Oceanospirillales</taxon>
        <taxon>Zooshikellaceae</taxon>
        <taxon>Spartinivicinus</taxon>
    </lineage>
</organism>
<name>A0A853I4R8_9GAMM</name>
<gene>
    <name evidence="5" type="primary">apaH</name>
    <name evidence="7" type="ORF">H0A36_20250</name>
</gene>
<dbReference type="HAMAP" id="MF_00199">
    <property type="entry name" value="ApaH"/>
    <property type="match status" value="1"/>
</dbReference>
<reference evidence="7 8" key="1">
    <citation type="submission" date="2020-07" db="EMBL/GenBank/DDBJ databases">
        <title>Endozoicomonas sp. nov., isolated from sediment.</title>
        <authorList>
            <person name="Gu T."/>
        </authorList>
    </citation>
    <scope>NUCLEOTIDE SEQUENCE [LARGE SCALE GENOMIC DNA]</scope>
    <source>
        <strain evidence="7 8">SM1973</strain>
    </source>
</reference>
<evidence type="ECO:0000256" key="3">
    <source>
        <dbReference type="ARBA" id="ARBA00022801"/>
    </source>
</evidence>
<evidence type="ECO:0000313" key="7">
    <source>
        <dbReference type="EMBL" id="NYZ68353.1"/>
    </source>
</evidence>
<dbReference type="InterPro" id="IPR004843">
    <property type="entry name" value="Calcineurin-like_PHP"/>
</dbReference>
<dbReference type="InterPro" id="IPR004617">
    <property type="entry name" value="ApaH"/>
</dbReference>
<evidence type="ECO:0000256" key="1">
    <source>
        <dbReference type="ARBA" id="ARBA00003413"/>
    </source>
</evidence>
<evidence type="ECO:0000256" key="5">
    <source>
        <dbReference type="HAMAP-Rule" id="MF_00199"/>
    </source>
</evidence>
<dbReference type="EC" id="3.6.1.41" evidence="5"/>
<accession>A0A853I4R8</accession>